<evidence type="ECO:0000256" key="5">
    <source>
        <dbReference type="ARBA" id="ARBA00023027"/>
    </source>
</evidence>
<dbReference type="eggNOG" id="COG1063">
    <property type="taxonomic scope" value="Bacteria"/>
</dbReference>
<protein>
    <recommendedName>
        <fullName evidence="6 7">L-threonine 3-dehydrogenase</fullName>
        <shortName evidence="6">TDH</shortName>
        <ecNumber evidence="6 7">1.1.1.103</ecNumber>
    </recommendedName>
</protein>
<keyword evidence="5 6" id="KW-0520">NAD</keyword>
<dbReference type="Proteomes" id="UP000029391">
    <property type="component" value="Unassembled WGS sequence"/>
</dbReference>
<evidence type="ECO:0000256" key="1">
    <source>
        <dbReference type="ARBA" id="ARBA00022490"/>
    </source>
</evidence>
<comment type="subcellular location">
    <subcellularLocation>
        <location evidence="6">Cytoplasm</location>
    </subcellularLocation>
</comment>
<comment type="similarity">
    <text evidence="6">Belongs to the zinc-containing alcohol dehydrogenase family.</text>
</comment>
<comment type="cofactor">
    <cofactor evidence="6">
        <name>Zn(2+)</name>
        <dbReference type="ChEBI" id="CHEBI:29105"/>
    </cofactor>
    <text evidence="6">Binds 2 Zn(2+) ions per subunit.</text>
</comment>
<dbReference type="InterPro" id="IPR013154">
    <property type="entry name" value="ADH-like_N"/>
</dbReference>
<dbReference type="PROSITE" id="PS00059">
    <property type="entry name" value="ADH_ZINC"/>
    <property type="match status" value="1"/>
</dbReference>
<evidence type="ECO:0000313" key="10">
    <source>
        <dbReference type="Proteomes" id="UP000029391"/>
    </source>
</evidence>
<feature type="domain" description="Enoyl reductase (ER)" evidence="8">
    <location>
        <begin position="17"/>
        <end position="342"/>
    </location>
</feature>
<dbReference type="EMBL" id="AWXU01000031">
    <property type="protein sequence ID" value="KFN49673.1"/>
    <property type="molecule type" value="Genomic_DNA"/>
</dbReference>
<dbReference type="Pfam" id="PF08240">
    <property type="entry name" value="ADH_N"/>
    <property type="match status" value="1"/>
</dbReference>
<dbReference type="PANTHER" id="PTHR43401">
    <property type="entry name" value="L-THREONINE 3-DEHYDROGENASE"/>
    <property type="match status" value="1"/>
</dbReference>
<feature type="active site" description="Charge relay system" evidence="6">
    <location>
        <position position="45"/>
    </location>
</feature>
<sequence>MTQQTMKALVKRHAEKGIWMEQVPVPAPGANEVLIKLEKTAICGTDLHIYKWDEWSQRTIRPGLVIGHEFVGRIVEIGPGVTGYRIGDRVSAEGHIVCGHCRNCRAGRQHLCPNTVGIGVNRDGAFAEYIVMPATNLWPIPDSIPSELAAFFDPYGNAAHCALEFDVVGEDVLITGAGPIGIIAAGICKHIGARNVVVTDVNDYRLKLAAEMGATRVVNVSKQSLKEVMKDLHMEGFDVALEMSGNPRAFNDMLDCMYNGGKVALLGILPNGAGIDWDKVIFKGLVLHGIYGRKMYETWYKMTQLVQSGFPLQKVLTHQVHIDDFQRGFELMESGQCGKVVCSWT</sequence>
<dbReference type="HAMAP" id="MF_00627">
    <property type="entry name" value="Thr_dehydrog"/>
    <property type="match status" value="1"/>
</dbReference>
<dbReference type="GO" id="GO:0019518">
    <property type="term" value="P:L-threonine catabolic process to glycine"/>
    <property type="evidence" value="ECO:0007669"/>
    <property type="project" value="UniProtKB-UniPathway"/>
</dbReference>
<accession>A0A091BAH1</accession>
<dbReference type="InterPro" id="IPR011032">
    <property type="entry name" value="GroES-like_sf"/>
</dbReference>
<dbReference type="STRING" id="1121013.GCA_000426365_00050"/>
<comment type="subunit">
    <text evidence="6">Homotetramer.</text>
</comment>
<feature type="active site" description="Charge relay system" evidence="6">
    <location>
        <position position="48"/>
    </location>
</feature>
<reference evidence="9 10" key="1">
    <citation type="submission" date="2013-09" db="EMBL/GenBank/DDBJ databases">
        <title>Genome sequencing of Arenimonas composti.</title>
        <authorList>
            <person name="Chen F."/>
            <person name="Wang G."/>
        </authorList>
    </citation>
    <scope>NUCLEOTIDE SEQUENCE [LARGE SCALE GENOMIC DNA]</scope>
    <source>
        <strain evidence="9 10">TR7-09</strain>
    </source>
</reference>
<comment type="function">
    <text evidence="6">Catalyzes the NAD(+)-dependent oxidation of L-threonine to 2-amino-3-ketobutyrate.</text>
</comment>
<keyword evidence="1 6" id="KW-0963">Cytoplasm</keyword>
<dbReference type="Pfam" id="PF00107">
    <property type="entry name" value="ADH_zinc_N"/>
    <property type="match status" value="1"/>
</dbReference>
<feature type="binding site" evidence="6">
    <location>
        <position position="43"/>
    </location>
    <ligand>
        <name>Zn(2+)</name>
        <dbReference type="ChEBI" id="CHEBI:29105"/>
        <label>1</label>
        <note>catalytic</note>
    </ligand>
</feature>
<comment type="catalytic activity">
    <reaction evidence="6">
        <text>L-threonine + NAD(+) = (2S)-2-amino-3-oxobutanoate + NADH + H(+)</text>
        <dbReference type="Rhea" id="RHEA:13161"/>
        <dbReference type="ChEBI" id="CHEBI:15378"/>
        <dbReference type="ChEBI" id="CHEBI:57540"/>
        <dbReference type="ChEBI" id="CHEBI:57926"/>
        <dbReference type="ChEBI" id="CHEBI:57945"/>
        <dbReference type="ChEBI" id="CHEBI:78948"/>
        <dbReference type="EC" id="1.1.1.103"/>
    </reaction>
</comment>
<dbReference type="NCBIfam" id="TIGR00692">
    <property type="entry name" value="tdh"/>
    <property type="match status" value="1"/>
</dbReference>
<dbReference type="InterPro" id="IPR013149">
    <property type="entry name" value="ADH-like_C"/>
</dbReference>
<dbReference type="SUPFAM" id="SSF51735">
    <property type="entry name" value="NAD(P)-binding Rossmann-fold domains"/>
    <property type="match status" value="1"/>
</dbReference>
<dbReference type="UniPathway" id="UPA00046">
    <property type="reaction ID" value="UER00505"/>
</dbReference>
<keyword evidence="3 6" id="KW-0862">Zinc</keyword>
<evidence type="ECO:0000259" key="8">
    <source>
        <dbReference type="SMART" id="SM00829"/>
    </source>
</evidence>
<dbReference type="SUPFAM" id="SSF50129">
    <property type="entry name" value="GroES-like"/>
    <property type="match status" value="1"/>
</dbReference>
<dbReference type="GO" id="GO:0008270">
    <property type="term" value="F:zinc ion binding"/>
    <property type="evidence" value="ECO:0007669"/>
    <property type="project" value="UniProtKB-UniRule"/>
</dbReference>
<dbReference type="SMART" id="SM00829">
    <property type="entry name" value="PKS_ER"/>
    <property type="match status" value="1"/>
</dbReference>
<evidence type="ECO:0000256" key="7">
    <source>
        <dbReference type="NCBIfam" id="TIGR00692"/>
    </source>
</evidence>
<dbReference type="InterPro" id="IPR020843">
    <property type="entry name" value="ER"/>
</dbReference>
<name>A0A091BAH1_9GAMM</name>
<feature type="binding site" evidence="6">
    <location>
        <position position="101"/>
    </location>
    <ligand>
        <name>Zn(2+)</name>
        <dbReference type="ChEBI" id="CHEBI:29105"/>
        <label>2</label>
    </ligand>
</feature>
<evidence type="ECO:0000313" key="9">
    <source>
        <dbReference type="EMBL" id="KFN49673.1"/>
    </source>
</evidence>
<comment type="caution">
    <text evidence="9">The sequence shown here is derived from an EMBL/GenBank/DDBJ whole genome shotgun (WGS) entry which is preliminary data.</text>
</comment>
<feature type="binding site" evidence="6">
    <location>
        <position position="112"/>
    </location>
    <ligand>
        <name>Zn(2+)</name>
        <dbReference type="ChEBI" id="CHEBI:29105"/>
        <label>2</label>
    </ligand>
</feature>
<feature type="binding site" evidence="6">
    <location>
        <position position="68"/>
    </location>
    <ligand>
        <name>Zn(2+)</name>
        <dbReference type="ChEBI" id="CHEBI:29105"/>
        <label>1</label>
        <note>catalytic</note>
    </ligand>
</feature>
<feature type="binding site" evidence="6">
    <location>
        <position position="205"/>
    </location>
    <ligand>
        <name>NAD(+)</name>
        <dbReference type="ChEBI" id="CHEBI:57540"/>
    </ligand>
</feature>
<evidence type="ECO:0000256" key="6">
    <source>
        <dbReference type="HAMAP-Rule" id="MF_00627"/>
    </source>
</evidence>
<dbReference type="InterPro" id="IPR004627">
    <property type="entry name" value="L-Threonine_3-DHase"/>
</dbReference>
<dbReference type="GO" id="GO:0005737">
    <property type="term" value="C:cytoplasm"/>
    <property type="evidence" value="ECO:0007669"/>
    <property type="project" value="UniProtKB-SubCell"/>
</dbReference>
<dbReference type="PANTHER" id="PTHR43401:SF2">
    <property type="entry name" value="L-THREONINE 3-DEHYDROGENASE"/>
    <property type="match status" value="1"/>
</dbReference>
<keyword evidence="2 6" id="KW-0479">Metal-binding</keyword>
<keyword evidence="10" id="KW-1185">Reference proteome</keyword>
<evidence type="ECO:0000256" key="4">
    <source>
        <dbReference type="ARBA" id="ARBA00023002"/>
    </source>
</evidence>
<feature type="binding site" evidence="6">
    <location>
        <begin position="290"/>
        <end position="291"/>
    </location>
    <ligand>
        <name>NAD(+)</name>
        <dbReference type="ChEBI" id="CHEBI:57540"/>
    </ligand>
</feature>
<proteinExistence type="inferred from homology"/>
<comment type="pathway">
    <text evidence="6">Amino-acid degradation; L-threonine degradation via oxydo-reductase pathway; glycine from L-threonine: step 1/2.</text>
</comment>
<feature type="binding site" evidence="6">
    <location>
        <position position="200"/>
    </location>
    <ligand>
        <name>NAD(+)</name>
        <dbReference type="ChEBI" id="CHEBI:57540"/>
    </ligand>
</feature>
<feature type="binding site" evidence="6">
    <location>
        <position position="180"/>
    </location>
    <ligand>
        <name>NAD(+)</name>
        <dbReference type="ChEBI" id="CHEBI:57540"/>
    </ligand>
</feature>
<keyword evidence="4 6" id="KW-0560">Oxidoreductase</keyword>
<dbReference type="AlphaFoldDB" id="A0A091BAH1"/>
<dbReference type="EC" id="1.1.1.103" evidence="6 7"/>
<feature type="binding site" evidence="6">
    <location>
        <position position="98"/>
    </location>
    <ligand>
        <name>Zn(2+)</name>
        <dbReference type="ChEBI" id="CHEBI:29105"/>
        <label>2</label>
    </ligand>
</feature>
<feature type="binding site" evidence="6">
    <location>
        <position position="104"/>
    </location>
    <ligand>
        <name>Zn(2+)</name>
        <dbReference type="ChEBI" id="CHEBI:29105"/>
        <label>2</label>
    </ligand>
</feature>
<feature type="site" description="Important for catalytic activity for the proton relay mechanism but does not participate directly in the coordination of zinc atom" evidence="6">
    <location>
        <position position="153"/>
    </location>
</feature>
<dbReference type="InterPro" id="IPR050129">
    <property type="entry name" value="Zn_alcohol_dh"/>
</dbReference>
<dbReference type="Gene3D" id="3.40.50.720">
    <property type="entry name" value="NAD(P)-binding Rossmann-like Domain"/>
    <property type="match status" value="1"/>
</dbReference>
<dbReference type="GO" id="GO:0008743">
    <property type="term" value="F:L-threonine 3-dehydrogenase activity"/>
    <property type="evidence" value="ECO:0007669"/>
    <property type="project" value="UniProtKB-UniRule"/>
</dbReference>
<dbReference type="NCBIfam" id="NF003808">
    <property type="entry name" value="PRK05396.1"/>
    <property type="match status" value="1"/>
</dbReference>
<dbReference type="Gene3D" id="3.90.180.10">
    <property type="entry name" value="Medium-chain alcohol dehydrogenases, catalytic domain"/>
    <property type="match status" value="1"/>
</dbReference>
<evidence type="ECO:0000256" key="3">
    <source>
        <dbReference type="ARBA" id="ARBA00022833"/>
    </source>
</evidence>
<dbReference type="InterPro" id="IPR002328">
    <property type="entry name" value="ADH_Zn_CS"/>
</dbReference>
<gene>
    <name evidence="6 9" type="primary">tdh</name>
    <name evidence="9" type="ORF">P873_09910</name>
</gene>
<evidence type="ECO:0000256" key="2">
    <source>
        <dbReference type="ARBA" id="ARBA00022723"/>
    </source>
</evidence>
<feature type="binding site" evidence="6">
    <location>
        <position position="69"/>
    </location>
    <ligand>
        <name>Zn(2+)</name>
        <dbReference type="ChEBI" id="CHEBI:29105"/>
        <label>1</label>
        <note>catalytic</note>
    </ligand>
</feature>
<dbReference type="InterPro" id="IPR036291">
    <property type="entry name" value="NAD(P)-bd_dom_sf"/>
</dbReference>
<feature type="binding site" evidence="6">
    <location>
        <begin position="266"/>
        <end position="268"/>
    </location>
    <ligand>
        <name>NAD(+)</name>
        <dbReference type="ChEBI" id="CHEBI:57540"/>
    </ligand>
</feature>
<organism evidence="9 10">
    <name type="scientific">Arenimonas composti TR7-09 = DSM 18010</name>
    <dbReference type="NCBI Taxonomy" id="1121013"/>
    <lineage>
        <taxon>Bacteria</taxon>
        <taxon>Pseudomonadati</taxon>
        <taxon>Pseudomonadota</taxon>
        <taxon>Gammaproteobacteria</taxon>
        <taxon>Lysobacterales</taxon>
        <taxon>Lysobacteraceae</taxon>
        <taxon>Arenimonas</taxon>
    </lineage>
</organism>